<protein>
    <recommendedName>
        <fullName evidence="3">Phage tail collar domain-containing protein</fullName>
    </recommendedName>
</protein>
<keyword evidence="2" id="KW-1185">Reference proteome</keyword>
<dbReference type="Proteomes" id="UP001243623">
    <property type="component" value="Chromosome"/>
</dbReference>
<name>A0A9Y2AF45_9FIRM</name>
<gene>
    <name evidence="1" type="ORF">P3F81_11255</name>
</gene>
<dbReference type="KEGG" id="sgbi:P3F81_11255"/>
<dbReference type="SUPFAM" id="SSF88874">
    <property type="entry name" value="Receptor-binding domain of short tail fibre protein gp12"/>
    <property type="match status" value="1"/>
</dbReference>
<evidence type="ECO:0008006" key="3">
    <source>
        <dbReference type="Google" id="ProtNLM"/>
    </source>
</evidence>
<sequence>MLYRLNDEFVKIEEAEGLMQNLSKDQSVELVTCIENPQKDSGVVLQPKEKLKFTVKPDEFIYARCVENGGVMANLSVVNLAFASNANIKHDHDDRYYTEAEIDKLLAQLDFNQINDSEILTTKTWSSDKISKVLNKYYAKEEIDKLLQALNYCEIDDSVVVSNKTWSSQKISSDFNEKADKNHTHKEIVEELKGDIEEATQKSGINLLKRNKAYVIGDIAYSSNLPGWVRLECITAGTTAGTEPSLLNITQAGILVTDGTVVFIVDDVREGNRVGNIVMRHTLCDGFVKANGAVLVASDYPRLKNFVVEKGLSVSATEWQAGMHGLYVYDETADTLKVPDVRAMFIRGLDDGRGIDENRGLGSTQESANKSHVHYTSDQNTTRLPAIDGTGGVQFLNLNNGSRVNFNADIQPSGGKESRPYNIALIAQIKY</sequence>
<proteinExistence type="predicted"/>
<evidence type="ECO:0000313" key="1">
    <source>
        <dbReference type="EMBL" id="WIW70450.1"/>
    </source>
</evidence>
<organism evidence="1 2">
    <name type="scientific">Selenobaculum gibii</name>
    <dbReference type="NCBI Taxonomy" id="3054208"/>
    <lineage>
        <taxon>Bacteria</taxon>
        <taxon>Bacillati</taxon>
        <taxon>Bacillota</taxon>
        <taxon>Negativicutes</taxon>
        <taxon>Selenomonadales</taxon>
        <taxon>Selenomonadaceae</taxon>
        <taxon>Selenobaculum</taxon>
    </lineage>
</organism>
<dbReference type="EMBL" id="CP120678">
    <property type="protein sequence ID" value="WIW70450.1"/>
    <property type="molecule type" value="Genomic_DNA"/>
</dbReference>
<accession>A0A9Y2AF45</accession>
<evidence type="ECO:0000313" key="2">
    <source>
        <dbReference type="Proteomes" id="UP001243623"/>
    </source>
</evidence>
<reference evidence="1" key="1">
    <citation type="submission" date="2023-03" db="EMBL/GenBank/DDBJ databases">
        <title>Selenobaculum gbiensis gen. nov. sp. nov., a new bacterium isolated from the gut microbiota of IBD patient.</title>
        <authorList>
            <person name="Yeo S."/>
            <person name="Park H."/>
            <person name="Huh C.S."/>
        </authorList>
    </citation>
    <scope>NUCLEOTIDE SEQUENCE</scope>
    <source>
        <strain evidence="1">ICN-92133</strain>
    </source>
</reference>
<dbReference type="AlphaFoldDB" id="A0A9Y2AF45"/>
<dbReference type="RefSeq" id="WP_309320409.1">
    <property type="nucleotide sequence ID" value="NZ_CP120678.1"/>
</dbReference>